<dbReference type="InterPro" id="IPR051397">
    <property type="entry name" value="Zn-ADH-like_protein"/>
</dbReference>
<dbReference type="SUPFAM" id="SSF50129">
    <property type="entry name" value="GroES-like"/>
    <property type="match status" value="1"/>
</dbReference>
<dbReference type="Pfam" id="PF08240">
    <property type="entry name" value="ADH_N"/>
    <property type="match status" value="1"/>
</dbReference>
<dbReference type="Gene3D" id="3.40.50.720">
    <property type="entry name" value="NAD(P)-binding Rossmann-like Domain"/>
    <property type="match status" value="1"/>
</dbReference>
<dbReference type="Gene3D" id="3.90.180.10">
    <property type="entry name" value="Medium-chain alcohol dehydrogenases, catalytic domain"/>
    <property type="match status" value="1"/>
</dbReference>
<name>A0ABN1AIP9_9ACTN</name>
<reference evidence="2 3" key="1">
    <citation type="journal article" date="2019" name="Int. J. Syst. Evol. Microbiol.">
        <title>The Global Catalogue of Microorganisms (GCM) 10K type strain sequencing project: providing services to taxonomists for standard genome sequencing and annotation.</title>
        <authorList>
            <consortium name="The Broad Institute Genomics Platform"/>
            <consortium name="The Broad Institute Genome Sequencing Center for Infectious Disease"/>
            <person name="Wu L."/>
            <person name="Ma J."/>
        </authorList>
    </citation>
    <scope>NUCLEOTIDE SEQUENCE [LARGE SCALE GENOMIC DNA]</scope>
    <source>
        <strain evidence="2 3">JCM 4805</strain>
    </source>
</reference>
<dbReference type="RefSeq" id="WP_346097190.1">
    <property type="nucleotide sequence ID" value="NZ_BAAABY010000033.1"/>
</dbReference>
<sequence length="316" mass="32124">MRRIRFHEYGGPEVLRMEEAEAPEPGPGELLVRTEAIGVTLPSVRAVRGDGNGGGPPLPGVLGGEVAGVVAGVGPDVPAYAVGDRVTGLPFTGSYAELVTVPAALTSRIPDGASAVDAVALVRGGHVALAALHTARSVADASVLVTGAASATGHLAVQLARVRGARRVIAAVGPAAGAAKAEFLRGLGADEVVSYEDASWGEPAEVVLDGVGGELLPRALAACAPGGQLIFFNSGGGTVPAYELLAGAKTLTGMTMRHFAARHPEVYARHGEELWELARSGRLRPAVHATFPLAEAARAHAVIEARGNLGKVVLIP</sequence>
<dbReference type="SMART" id="SM00829">
    <property type="entry name" value="PKS_ER"/>
    <property type="match status" value="1"/>
</dbReference>
<dbReference type="EMBL" id="BAAABY010000033">
    <property type="protein sequence ID" value="GAA0477530.1"/>
    <property type="molecule type" value="Genomic_DNA"/>
</dbReference>
<dbReference type="PANTHER" id="PTHR43677">
    <property type="entry name" value="SHORT-CHAIN DEHYDROGENASE/REDUCTASE"/>
    <property type="match status" value="1"/>
</dbReference>
<evidence type="ECO:0000313" key="2">
    <source>
        <dbReference type="EMBL" id="GAA0477530.1"/>
    </source>
</evidence>
<accession>A0ABN1AIP9</accession>
<organism evidence="2 3">
    <name type="scientific">Streptomyces olivaceiscleroticus</name>
    <dbReference type="NCBI Taxonomy" id="68245"/>
    <lineage>
        <taxon>Bacteria</taxon>
        <taxon>Bacillati</taxon>
        <taxon>Actinomycetota</taxon>
        <taxon>Actinomycetes</taxon>
        <taxon>Kitasatosporales</taxon>
        <taxon>Streptomycetaceae</taxon>
        <taxon>Streptomyces</taxon>
    </lineage>
</organism>
<dbReference type="Proteomes" id="UP001500909">
    <property type="component" value="Unassembled WGS sequence"/>
</dbReference>
<proteinExistence type="predicted"/>
<gene>
    <name evidence="2" type="ORF">GCM10010361_47540</name>
</gene>
<dbReference type="SUPFAM" id="SSF51735">
    <property type="entry name" value="NAD(P)-binding Rossmann-fold domains"/>
    <property type="match status" value="1"/>
</dbReference>
<evidence type="ECO:0000259" key="1">
    <source>
        <dbReference type="SMART" id="SM00829"/>
    </source>
</evidence>
<feature type="domain" description="Enoyl reductase (ER)" evidence="1">
    <location>
        <begin position="10"/>
        <end position="314"/>
    </location>
</feature>
<dbReference type="InterPro" id="IPR013154">
    <property type="entry name" value="ADH-like_N"/>
</dbReference>
<keyword evidence="3" id="KW-1185">Reference proteome</keyword>
<comment type="caution">
    <text evidence="2">The sequence shown here is derived from an EMBL/GenBank/DDBJ whole genome shotgun (WGS) entry which is preliminary data.</text>
</comment>
<protein>
    <submittedName>
        <fullName evidence="2">Zinc-binding dehydrogenase</fullName>
    </submittedName>
</protein>
<evidence type="ECO:0000313" key="3">
    <source>
        <dbReference type="Proteomes" id="UP001500909"/>
    </source>
</evidence>
<dbReference type="InterPro" id="IPR036291">
    <property type="entry name" value="NAD(P)-bd_dom_sf"/>
</dbReference>
<dbReference type="InterPro" id="IPR020843">
    <property type="entry name" value="ER"/>
</dbReference>
<dbReference type="Pfam" id="PF13602">
    <property type="entry name" value="ADH_zinc_N_2"/>
    <property type="match status" value="1"/>
</dbReference>
<dbReference type="InterPro" id="IPR011032">
    <property type="entry name" value="GroES-like_sf"/>
</dbReference>
<dbReference type="PANTHER" id="PTHR43677:SF4">
    <property type="entry name" value="QUINONE OXIDOREDUCTASE-LIKE PROTEIN 2"/>
    <property type="match status" value="1"/>
</dbReference>